<name>A0AAX1J746_9MYCO</name>
<evidence type="ECO:0000313" key="2">
    <source>
        <dbReference type="Proteomes" id="UP000663583"/>
    </source>
</evidence>
<dbReference type="AlphaFoldDB" id="A0AAX1J746"/>
<evidence type="ECO:0000313" key="1">
    <source>
        <dbReference type="EMBL" id="QPI36327.1"/>
    </source>
</evidence>
<accession>A0AAX1J746</accession>
<organism evidence="1 2">
    <name type="scientific">Mycobacterium kubicae</name>
    <dbReference type="NCBI Taxonomy" id="120959"/>
    <lineage>
        <taxon>Bacteria</taxon>
        <taxon>Bacillati</taxon>
        <taxon>Actinomycetota</taxon>
        <taxon>Actinomycetes</taxon>
        <taxon>Mycobacteriales</taxon>
        <taxon>Mycobacteriaceae</taxon>
        <taxon>Mycobacterium</taxon>
        <taxon>Mycobacterium simiae complex</taxon>
    </lineage>
</organism>
<dbReference type="EMBL" id="CP065047">
    <property type="protein sequence ID" value="QPI36327.1"/>
    <property type="molecule type" value="Genomic_DNA"/>
</dbReference>
<protein>
    <submittedName>
        <fullName evidence="1">Uncharacterized protein</fullName>
    </submittedName>
</protein>
<dbReference type="KEGG" id="mku:I2456_17650"/>
<reference evidence="1" key="1">
    <citation type="submission" date="2020-11" db="EMBL/GenBank/DDBJ databases">
        <title>Intraspecies plasmid and genomic variation of Mycobacterium kubicae revealed by the complete genome sequences of two clinical isolates.</title>
        <authorList>
            <person name="Hendrix J.R."/>
            <person name="Epperson L.E."/>
            <person name="Honda J.R."/>
            <person name="Strong M."/>
        </authorList>
    </citation>
    <scope>NUCLEOTIDE SEQUENCE</scope>
    <source>
        <strain evidence="1">JCM 13573</strain>
    </source>
</reference>
<gene>
    <name evidence="1" type="ORF">I2456_17650</name>
</gene>
<dbReference type="RefSeq" id="WP_139823068.1">
    <property type="nucleotide sequence ID" value="NZ_BLKU01000005.1"/>
</dbReference>
<sequence length="194" mass="21562">MAVMKILDANRATVVWRCAPQFTKHTGGTLHVVDGTRTHAWQKSIIVAYAKRSLLARLSTIPGNGFDNERRCTRSHHVRSCTDFMSSPQHSAREGKDATPEQLLIAAAMNQSSTEHGAVFRRFANEGLQYGLAIISDPPNEWLASQSMLSSARLPWATAYRLRLGAEVARRLRPLIYVLLSPNDVMMTAEEALC</sequence>
<proteinExistence type="predicted"/>
<dbReference type="Proteomes" id="UP000663583">
    <property type="component" value="Chromosome"/>
</dbReference>